<organism evidence="1 2">
    <name type="scientific">Daphnia pulex</name>
    <name type="common">Water flea</name>
    <dbReference type="NCBI Taxonomy" id="6669"/>
    <lineage>
        <taxon>Eukaryota</taxon>
        <taxon>Metazoa</taxon>
        <taxon>Ecdysozoa</taxon>
        <taxon>Arthropoda</taxon>
        <taxon>Crustacea</taxon>
        <taxon>Branchiopoda</taxon>
        <taxon>Diplostraca</taxon>
        <taxon>Cladocera</taxon>
        <taxon>Anomopoda</taxon>
        <taxon>Daphniidae</taxon>
        <taxon>Daphnia</taxon>
    </lineage>
</organism>
<reference evidence="1 2" key="1">
    <citation type="journal article" date="2011" name="Science">
        <title>The ecoresponsive genome of Daphnia pulex.</title>
        <authorList>
            <person name="Colbourne J.K."/>
            <person name="Pfrender M.E."/>
            <person name="Gilbert D."/>
            <person name="Thomas W.K."/>
            <person name="Tucker A."/>
            <person name="Oakley T.H."/>
            <person name="Tokishita S."/>
            <person name="Aerts A."/>
            <person name="Arnold G.J."/>
            <person name="Basu M.K."/>
            <person name="Bauer D.J."/>
            <person name="Caceres C.E."/>
            <person name="Carmel L."/>
            <person name="Casola C."/>
            <person name="Choi J.H."/>
            <person name="Detter J.C."/>
            <person name="Dong Q."/>
            <person name="Dusheyko S."/>
            <person name="Eads B.D."/>
            <person name="Frohlich T."/>
            <person name="Geiler-Samerotte K.A."/>
            <person name="Gerlach D."/>
            <person name="Hatcher P."/>
            <person name="Jogdeo S."/>
            <person name="Krijgsveld J."/>
            <person name="Kriventseva E.V."/>
            <person name="Kultz D."/>
            <person name="Laforsch C."/>
            <person name="Lindquist E."/>
            <person name="Lopez J."/>
            <person name="Manak J.R."/>
            <person name="Muller J."/>
            <person name="Pangilinan J."/>
            <person name="Patwardhan R.P."/>
            <person name="Pitluck S."/>
            <person name="Pritham E.J."/>
            <person name="Rechtsteiner A."/>
            <person name="Rho M."/>
            <person name="Rogozin I.B."/>
            <person name="Sakarya O."/>
            <person name="Salamov A."/>
            <person name="Schaack S."/>
            <person name="Shapiro H."/>
            <person name="Shiga Y."/>
            <person name="Skalitzky C."/>
            <person name="Smith Z."/>
            <person name="Souvorov A."/>
            <person name="Sung W."/>
            <person name="Tang Z."/>
            <person name="Tsuchiya D."/>
            <person name="Tu H."/>
            <person name="Vos H."/>
            <person name="Wang M."/>
            <person name="Wolf Y.I."/>
            <person name="Yamagata H."/>
            <person name="Yamada T."/>
            <person name="Ye Y."/>
            <person name="Shaw J.R."/>
            <person name="Andrews J."/>
            <person name="Crease T.J."/>
            <person name="Tang H."/>
            <person name="Lucas S.M."/>
            <person name="Robertson H.M."/>
            <person name="Bork P."/>
            <person name="Koonin E.V."/>
            <person name="Zdobnov E.M."/>
            <person name="Grigoriev I.V."/>
            <person name="Lynch M."/>
            <person name="Boore J.L."/>
        </authorList>
    </citation>
    <scope>NUCLEOTIDE SEQUENCE [LARGE SCALE GENOMIC DNA]</scope>
</reference>
<sequence>MTLTVDKHSDATTGNRSFGGSAERNSAITLSNVERNFWNGAFVYRNRNIRVGMHSVVDNTSSALQDSELPNSLLAFGTVASATVWIYLQAVERLISEKIVVFQITPATAAEIAGYMVCAPLPGRLKDFFVAPLSKESPMPWLLSDYVKPSFEEGRKADYLMGIAFIRMPVIALPPGFQLRLNLRNLRCPEEKQLVLSSSSGRQHRKKE</sequence>
<name>E9HMT8_DAPPU</name>
<dbReference type="OrthoDB" id="6509691at2759"/>
<evidence type="ECO:0000313" key="1">
    <source>
        <dbReference type="EMBL" id="EFX66921.1"/>
    </source>
</evidence>
<protein>
    <submittedName>
        <fullName evidence="1">Uncharacterized protein</fullName>
    </submittedName>
</protein>
<dbReference type="HOGENOM" id="CLU_1322086_0_0_1"/>
<dbReference type="InParanoid" id="E9HMT8"/>
<evidence type="ECO:0000313" key="2">
    <source>
        <dbReference type="Proteomes" id="UP000000305"/>
    </source>
</evidence>
<gene>
    <name evidence="1" type="ORF">DAPPUDRAFT_331564</name>
</gene>
<dbReference type="KEGG" id="dpx:DAPPUDRAFT_331564"/>
<accession>E9HMT8</accession>
<proteinExistence type="predicted"/>
<dbReference type="PhylomeDB" id="E9HMT8"/>
<keyword evidence="2" id="KW-1185">Reference proteome</keyword>
<dbReference type="EMBL" id="GL732690">
    <property type="protein sequence ID" value="EFX66921.1"/>
    <property type="molecule type" value="Genomic_DNA"/>
</dbReference>
<dbReference type="Proteomes" id="UP000000305">
    <property type="component" value="Unassembled WGS sequence"/>
</dbReference>
<dbReference type="AlphaFoldDB" id="E9HMT8"/>